<dbReference type="GO" id="GO:0016787">
    <property type="term" value="F:hydrolase activity"/>
    <property type="evidence" value="ECO:0007669"/>
    <property type="project" value="UniProtKB-KW"/>
</dbReference>
<dbReference type="PANTHER" id="PTHR48081">
    <property type="entry name" value="AB HYDROLASE SUPERFAMILY PROTEIN C4A8.06C"/>
    <property type="match status" value="1"/>
</dbReference>
<dbReference type="EMBL" id="CP058214">
    <property type="protein sequence ID" value="QPC42694.1"/>
    <property type="molecule type" value="Genomic_DNA"/>
</dbReference>
<keyword evidence="4" id="KW-1185">Reference proteome</keyword>
<dbReference type="PANTHER" id="PTHR48081:SF8">
    <property type="entry name" value="ALPHA_BETA HYDROLASE FOLD-3 DOMAIN-CONTAINING PROTEIN-RELATED"/>
    <property type="match status" value="1"/>
</dbReference>
<dbReference type="Pfam" id="PF07859">
    <property type="entry name" value="Abhydrolase_3"/>
    <property type="match status" value="1"/>
</dbReference>
<organism evidence="3 4">
    <name type="scientific">Kaustia mangrovi</name>
    <dbReference type="NCBI Taxonomy" id="2593653"/>
    <lineage>
        <taxon>Bacteria</taxon>
        <taxon>Pseudomonadati</taxon>
        <taxon>Pseudomonadota</taxon>
        <taxon>Alphaproteobacteria</taxon>
        <taxon>Hyphomicrobiales</taxon>
        <taxon>Parvibaculaceae</taxon>
        <taxon>Kaustia</taxon>
    </lineage>
</organism>
<reference evidence="3 4" key="1">
    <citation type="submission" date="2020-06" db="EMBL/GenBank/DDBJ databases">
        <title>Genome sequence of 2 isolates from Red Sea Mangroves.</title>
        <authorList>
            <person name="Sefrji F."/>
            <person name="Michoud G."/>
            <person name="Merlino G."/>
            <person name="Daffonchio D."/>
        </authorList>
    </citation>
    <scope>NUCLEOTIDE SEQUENCE [LARGE SCALE GENOMIC DNA]</scope>
    <source>
        <strain evidence="3 4">R1DC25</strain>
    </source>
</reference>
<dbReference type="KEGG" id="kmn:HW532_08260"/>
<evidence type="ECO:0000259" key="2">
    <source>
        <dbReference type="Pfam" id="PF07859"/>
    </source>
</evidence>
<evidence type="ECO:0000256" key="1">
    <source>
        <dbReference type="ARBA" id="ARBA00022801"/>
    </source>
</evidence>
<sequence length="316" mass="33905">MTDYRTLLDAETQAFVEHTNAFYPPDAHLLPIARSRAIYDKMCRAFSAGRPDGVTVRTDAIPADRRSIPIRTYRADAPGDAAVLYFHGGGFMLGGLDSHDDICAEICAGTGCETVSVDYRLAPEHKDTASLDDAVAAFEWLAETVRGPIVLVGESAGGMLAACLAHGVRNHRRAPAGQVLIYPSLGGDMTAGSYVTHADAPLLTARDVAFYNAVRTDGRDVSGDPRYTPLAEPDLSGVAPTAVFTAQCDPLSSDGEAYRDGILAAGGQADWHEEQGLVHGYLRARHTVGRARESFARILREIVRLAAPQRQEARVG</sequence>
<accession>A0A7S8C3G1</accession>
<feature type="domain" description="Alpha/beta hydrolase fold-3" evidence="2">
    <location>
        <begin position="83"/>
        <end position="282"/>
    </location>
</feature>
<name>A0A7S8C3G1_9HYPH</name>
<keyword evidence="1 3" id="KW-0378">Hydrolase</keyword>
<dbReference type="AlphaFoldDB" id="A0A7S8C3G1"/>
<gene>
    <name evidence="3" type="ORF">HW532_08260</name>
</gene>
<dbReference type="Proteomes" id="UP000593594">
    <property type="component" value="Chromosome"/>
</dbReference>
<dbReference type="Gene3D" id="3.40.50.1820">
    <property type="entry name" value="alpha/beta hydrolase"/>
    <property type="match status" value="1"/>
</dbReference>
<dbReference type="SUPFAM" id="SSF53474">
    <property type="entry name" value="alpha/beta-Hydrolases"/>
    <property type="match status" value="1"/>
</dbReference>
<dbReference type="InterPro" id="IPR050300">
    <property type="entry name" value="GDXG_lipolytic_enzyme"/>
</dbReference>
<dbReference type="InterPro" id="IPR013094">
    <property type="entry name" value="AB_hydrolase_3"/>
</dbReference>
<dbReference type="RefSeq" id="WP_213163931.1">
    <property type="nucleotide sequence ID" value="NZ_CP058214.1"/>
</dbReference>
<evidence type="ECO:0000313" key="3">
    <source>
        <dbReference type="EMBL" id="QPC42694.1"/>
    </source>
</evidence>
<evidence type="ECO:0000313" key="4">
    <source>
        <dbReference type="Proteomes" id="UP000593594"/>
    </source>
</evidence>
<dbReference type="InterPro" id="IPR029058">
    <property type="entry name" value="AB_hydrolase_fold"/>
</dbReference>
<protein>
    <submittedName>
        <fullName evidence="3">Alpha/beta hydrolase</fullName>
    </submittedName>
</protein>
<proteinExistence type="predicted"/>